<gene>
    <name evidence="2" type="ORF">NPX13_g7082</name>
</gene>
<comment type="caution">
    <text evidence="2">The sequence shown here is derived from an EMBL/GenBank/DDBJ whole genome shotgun (WGS) entry which is preliminary data.</text>
</comment>
<reference evidence="2" key="1">
    <citation type="submission" date="2022-07" db="EMBL/GenBank/DDBJ databases">
        <title>Genome Sequence of Xylaria arbuscula.</title>
        <authorList>
            <person name="Buettner E."/>
        </authorList>
    </citation>
    <scope>NUCLEOTIDE SEQUENCE</scope>
    <source>
        <strain evidence="2">VT107</strain>
    </source>
</reference>
<sequence>MVETDDASVRGVDGGVLVVHEGGHRRREGIPAGIEESLCRRHPSWWWMGWMRLKGGDERVDDGCSLDTTTARLAGHSTHSTAQQQQQSSHGHNEEMLQRMVKVDVAMPMDERLELEWSLGGGPTVQAG</sequence>
<evidence type="ECO:0000313" key="3">
    <source>
        <dbReference type="Proteomes" id="UP001148614"/>
    </source>
</evidence>
<evidence type="ECO:0000256" key="1">
    <source>
        <dbReference type="SAM" id="MobiDB-lite"/>
    </source>
</evidence>
<name>A0A9W8TJT0_9PEZI</name>
<accession>A0A9W8TJT0</accession>
<feature type="compositionally biased region" description="Low complexity" evidence="1">
    <location>
        <begin position="75"/>
        <end position="90"/>
    </location>
</feature>
<proteinExistence type="predicted"/>
<evidence type="ECO:0000313" key="2">
    <source>
        <dbReference type="EMBL" id="KAJ3566577.1"/>
    </source>
</evidence>
<keyword evidence="3" id="KW-1185">Reference proteome</keyword>
<dbReference type="AlphaFoldDB" id="A0A9W8TJT0"/>
<protein>
    <submittedName>
        <fullName evidence="2">Uncharacterized protein</fullName>
    </submittedName>
</protein>
<feature type="region of interest" description="Disordered" evidence="1">
    <location>
        <begin position="73"/>
        <end position="95"/>
    </location>
</feature>
<dbReference type="Proteomes" id="UP001148614">
    <property type="component" value="Unassembled WGS sequence"/>
</dbReference>
<dbReference type="EMBL" id="JANPWZ010001341">
    <property type="protein sequence ID" value="KAJ3566577.1"/>
    <property type="molecule type" value="Genomic_DNA"/>
</dbReference>
<organism evidence="2 3">
    <name type="scientific">Xylaria arbuscula</name>
    <dbReference type="NCBI Taxonomy" id="114810"/>
    <lineage>
        <taxon>Eukaryota</taxon>
        <taxon>Fungi</taxon>
        <taxon>Dikarya</taxon>
        <taxon>Ascomycota</taxon>
        <taxon>Pezizomycotina</taxon>
        <taxon>Sordariomycetes</taxon>
        <taxon>Xylariomycetidae</taxon>
        <taxon>Xylariales</taxon>
        <taxon>Xylariaceae</taxon>
        <taxon>Xylaria</taxon>
    </lineage>
</organism>